<dbReference type="FunCoup" id="F4WNG8">
    <property type="interactions" value="255"/>
</dbReference>
<dbReference type="InParanoid" id="F4WNG8"/>
<protein>
    <submittedName>
        <fullName evidence="5">Caspase-8</fullName>
    </submittedName>
</protein>
<dbReference type="PANTHER" id="PTHR22576">
    <property type="entry name" value="MUCOSA ASSOCIATED LYMPHOID TISSUE LYMPHOMA TRANSLOCATION PROTEIN 1/PARACASPASE"/>
    <property type="match status" value="1"/>
</dbReference>
<organism evidence="6">
    <name type="scientific">Acromyrmex echinatior</name>
    <name type="common">Panamanian leafcutter ant</name>
    <name type="synonym">Acromyrmex octospinosus echinatior</name>
    <dbReference type="NCBI Taxonomy" id="103372"/>
    <lineage>
        <taxon>Eukaryota</taxon>
        <taxon>Metazoa</taxon>
        <taxon>Ecdysozoa</taxon>
        <taxon>Arthropoda</taxon>
        <taxon>Hexapoda</taxon>
        <taxon>Insecta</taxon>
        <taxon>Pterygota</taxon>
        <taxon>Neoptera</taxon>
        <taxon>Endopterygota</taxon>
        <taxon>Hymenoptera</taxon>
        <taxon>Apocrita</taxon>
        <taxon>Aculeata</taxon>
        <taxon>Formicoidea</taxon>
        <taxon>Formicidae</taxon>
        <taxon>Myrmicinae</taxon>
        <taxon>Acromyrmex</taxon>
    </lineage>
</organism>
<dbReference type="Pfam" id="PF23725">
    <property type="entry name" value="Dredd_N"/>
    <property type="match status" value="1"/>
</dbReference>
<dbReference type="InterPro" id="IPR056259">
    <property type="entry name" value="Dredd_N"/>
</dbReference>
<evidence type="ECO:0000259" key="3">
    <source>
        <dbReference type="PROSITE" id="PS50207"/>
    </source>
</evidence>
<dbReference type="Gene3D" id="3.40.50.1460">
    <property type="match status" value="1"/>
</dbReference>
<dbReference type="InterPro" id="IPR001309">
    <property type="entry name" value="Pept_C14_p20"/>
</dbReference>
<dbReference type="InterPro" id="IPR056260">
    <property type="entry name" value="Dredd_2nd"/>
</dbReference>
<gene>
    <name evidence="5" type="ORF">G5I_07321</name>
</gene>
<dbReference type="PRINTS" id="PR00376">
    <property type="entry name" value="IL1BCENZYME"/>
</dbReference>
<dbReference type="InterPro" id="IPR002138">
    <property type="entry name" value="Pept_C14_p10"/>
</dbReference>
<evidence type="ECO:0000259" key="4">
    <source>
        <dbReference type="PROSITE" id="PS50208"/>
    </source>
</evidence>
<dbReference type="InterPro" id="IPR015917">
    <property type="entry name" value="Pept_C14A"/>
</dbReference>
<evidence type="ECO:0000313" key="5">
    <source>
        <dbReference type="EMBL" id="EGI64161.1"/>
    </source>
</evidence>
<dbReference type="Pfam" id="PF23724">
    <property type="entry name" value="Dredd_2nd"/>
    <property type="match status" value="1"/>
</dbReference>
<dbReference type="OrthoDB" id="6044770at2759"/>
<dbReference type="InterPro" id="IPR052039">
    <property type="entry name" value="Caspase-related_regulators"/>
</dbReference>
<evidence type="ECO:0000313" key="6">
    <source>
        <dbReference type="Proteomes" id="UP000007755"/>
    </source>
</evidence>
<dbReference type="GO" id="GO:0004197">
    <property type="term" value="F:cysteine-type endopeptidase activity"/>
    <property type="evidence" value="ECO:0007669"/>
    <property type="project" value="InterPro"/>
</dbReference>
<proteinExistence type="inferred from homology"/>
<dbReference type="Proteomes" id="UP000007755">
    <property type="component" value="Unassembled WGS sequence"/>
</dbReference>
<evidence type="ECO:0000256" key="1">
    <source>
        <dbReference type="ARBA" id="ARBA00010134"/>
    </source>
</evidence>
<dbReference type="InterPro" id="IPR029030">
    <property type="entry name" value="Caspase-like_dom_sf"/>
</dbReference>
<dbReference type="Pfam" id="PF00656">
    <property type="entry name" value="Peptidase_C14"/>
    <property type="match status" value="1"/>
</dbReference>
<dbReference type="PROSITE" id="PS50207">
    <property type="entry name" value="CASPASE_P10"/>
    <property type="match status" value="1"/>
</dbReference>
<reference evidence="5" key="1">
    <citation type="submission" date="2011-02" db="EMBL/GenBank/DDBJ databases">
        <title>The genome of the leaf-cutting ant Acromyrmex echinatior suggests key adaptations to social evolution and fungus farming.</title>
        <authorList>
            <person name="Nygaard S."/>
            <person name="Zhang G."/>
        </authorList>
    </citation>
    <scope>NUCLEOTIDE SEQUENCE</scope>
</reference>
<sequence>MARDLGVGMARGGTERRVMFTFTSLRVVTAQSFPYRHSYKQRTVVCGSILWLQILSHYVFSQVSPWFCLLVFSLCFHHVILTFVTTDNIFQVNGNTIKTIRLTMSLMDGIAHSIAKTVININILKLIEDDLDIDEKISILFMILDYANGFNIFELFKLKTENAYIIVDYVKNNPENWEEKVLEALCILNNRQVLKKLGISFSALDLQYVPKLISYSKSINVIAKCLYKLCESLNESEQKILLSYVKSEIHNYDPLLDNVDYLELHMLYWIQIGYITISKDKMYNMKKLLKHLKKFEDGHIKIISMELEKFENGLQYETRFGTRADSINLSETFKTFGFKVEILQNLKKNEMLEKIKNISKDYGIKYDCLFLCILSHGYKGGIIASDEKEVSLETIERALCCMELKDVIKIVIIQACQGKTRGTISNSLTTDGLYDSFIPTEDIRQFANFFMFMSTIQGFLSIRHKEQGSWFIQEVCRIFKTYGNQLSFYDCIRKIMKSIREKKGTIDGNQIAQLTEIRLDRLESDFQLKQVISAV</sequence>
<keyword evidence="6" id="KW-1185">Reference proteome</keyword>
<dbReference type="AlphaFoldDB" id="F4WNG8"/>
<evidence type="ECO:0000256" key="2">
    <source>
        <dbReference type="RuleBase" id="RU003971"/>
    </source>
</evidence>
<dbReference type="InterPro" id="IPR011600">
    <property type="entry name" value="Pept_C14_caspase"/>
</dbReference>
<dbReference type="STRING" id="103372.F4WNG8"/>
<dbReference type="PROSITE" id="PS50208">
    <property type="entry name" value="CASPASE_P20"/>
    <property type="match status" value="1"/>
</dbReference>
<dbReference type="SUPFAM" id="SSF52129">
    <property type="entry name" value="Caspase-like"/>
    <property type="match status" value="1"/>
</dbReference>
<dbReference type="GO" id="GO:0006508">
    <property type="term" value="P:proteolysis"/>
    <property type="evidence" value="ECO:0007669"/>
    <property type="project" value="InterPro"/>
</dbReference>
<name>F4WNG8_ACREC</name>
<accession>F4WNG8</accession>
<dbReference type="EMBL" id="GL888237">
    <property type="protein sequence ID" value="EGI64161.1"/>
    <property type="molecule type" value="Genomic_DNA"/>
</dbReference>
<dbReference type="PANTHER" id="PTHR22576:SF41">
    <property type="entry name" value="CASPASE 14, APOPTOSIS-RELATED CYSTEINE PEPTIDASE"/>
    <property type="match status" value="1"/>
</dbReference>
<feature type="domain" description="Caspase family p20" evidence="4">
    <location>
        <begin position="308"/>
        <end position="420"/>
    </location>
</feature>
<dbReference type="eggNOG" id="KOG3573">
    <property type="taxonomic scope" value="Eukaryota"/>
</dbReference>
<dbReference type="SMART" id="SM00115">
    <property type="entry name" value="CASc"/>
    <property type="match status" value="1"/>
</dbReference>
<feature type="domain" description="Caspase family p10" evidence="3">
    <location>
        <begin position="447"/>
        <end position="501"/>
    </location>
</feature>
<comment type="similarity">
    <text evidence="1 2">Belongs to the peptidase C14A family.</text>
</comment>